<protein>
    <recommendedName>
        <fullName evidence="3">MATH domain-containing protein</fullName>
    </recommendedName>
</protein>
<accession>A0AAV4G2M2</accession>
<name>A0AAV4G2M2_9GAST</name>
<dbReference type="Proteomes" id="UP000762676">
    <property type="component" value="Unassembled WGS sequence"/>
</dbReference>
<reference evidence="1 2" key="1">
    <citation type="journal article" date="2021" name="Elife">
        <title>Chloroplast acquisition without the gene transfer in kleptoplastic sea slugs, Plakobranchus ocellatus.</title>
        <authorList>
            <person name="Maeda T."/>
            <person name="Takahashi S."/>
            <person name="Yoshida T."/>
            <person name="Shimamura S."/>
            <person name="Takaki Y."/>
            <person name="Nagai Y."/>
            <person name="Toyoda A."/>
            <person name="Suzuki Y."/>
            <person name="Arimoto A."/>
            <person name="Ishii H."/>
            <person name="Satoh N."/>
            <person name="Nishiyama T."/>
            <person name="Hasebe M."/>
            <person name="Maruyama T."/>
            <person name="Minagawa J."/>
            <person name="Obokata J."/>
            <person name="Shigenobu S."/>
        </authorList>
    </citation>
    <scope>NUCLEOTIDE SEQUENCE [LARGE SCALE GENOMIC DNA]</scope>
</reference>
<evidence type="ECO:0000313" key="1">
    <source>
        <dbReference type="EMBL" id="GFR79639.1"/>
    </source>
</evidence>
<proteinExistence type="predicted"/>
<sequence>MKMELANTETDDAWGCWRWRFHASTPGLAEYPGSYGRRMRGCYLVSPGFVSPTSSRVVGKNISFVVGLSTQEKKKKKTRRTNHNGTRN</sequence>
<dbReference type="AlphaFoldDB" id="A0AAV4G2M2"/>
<organism evidence="1 2">
    <name type="scientific">Elysia marginata</name>
    <dbReference type="NCBI Taxonomy" id="1093978"/>
    <lineage>
        <taxon>Eukaryota</taxon>
        <taxon>Metazoa</taxon>
        <taxon>Spiralia</taxon>
        <taxon>Lophotrochozoa</taxon>
        <taxon>Mollusca</taxon>
        <taxon>Gastropoda</taxon>
        <taxon>Heterobranchia</taxon>
        <taxon>Euthyneura</taxon>
        <taxon>Panpulmonata</taxon>
        <taxon>Sacoglossa</taxon>
        <taxon>Placobranchoidea</taxon>
        <taxon>Plakobranchidae</taxon>
        <taxon>Elysia</taxon>
    </lineage>
</organism>
<evidence type="ECO:0008006" key="3">
    <source>
        <dbReference type="Google" id="ProtNLM"/>
    </source>
</evidence>
<gene>
    <name evidence="1" type="ORF">ElyMa_005880600</name>
</gene>
<dbReference type="EMBL" id="BMAT01011808">
    <property type="protein sequence ID" value="GFR79639.1"/>
    <property type="molecule type" value="Genomic_DNA"/>
</dbReference>
<keyword evidence="2" id="KW-1185">Reference proteome</keyword>
<evidence type="ECO:0000313" key="2">
    <source>
        <dbReference type="Proteomes" id="UP000762676"/>
    </source>
</evidence>
<comment type="caution">
    <text evidence="1">The sequence shown here is derived from an EMBL/GenBank/DDBJ whole genome shotgun (WGS) entry which is preliminary data.</text>
</comment>